<accession>A0ABP9DIE8</accession>
<keyword evidence="2" id="KW-1185">Reference proteome</keyword>
<dbReference type="Gene3D" id="1.10.357.10">
    <property type="entry name" value="Tetracycline Repressor, domain 2"/>
    <property type="match status" value="1"/>
</dbReference>
<organism evidence="1 2">
    <name type="scientific">Kitasatospora terrestris</name>
    <dbReference type="NCBI Taxonomy" id="258051"/>
    <lineage>
        <taxon>Bacteria</taxon>
        <taxon>Bacillati</taxon>
        <taxon>Actinomycetota</taxon>
        <taxon>Actinomycetes</taxon>
        <taxon>Kitasatosporales</taxon>
        <taxon>Streptomycetaceae</taxon>
        <taxon>Kitasatospora</taxon>
    </lineage>
</organism>
<evidence type="ECO:0008006" key="3">
    <source>
        <dbReference type="Google" id="ProtNLM"/>
    </source>
</evidence>
<proteinExistence type="predicted"/>
<gene>
    <name evidence="1" type="ORF">GCM10023235_19060</name>
</gene>
<dbReference type="InterPro" id="IPR036271">
    <property type="entry name" value="Tet_transcr_reg_TetR-rel_C_sf"/>
</dbReference>
<sequence length="45" mass="4928">MVAARPHDRGSVVGPGCDDQFEFEFALDLLLDGVERLHRAGWSSA</sequence>
<dbReference type="SUPFAM" id="SSF48498">
    <property type="entry name" value="Tetracyclin repressor-like, C-terminal domain"/>
    <property type="match status" value="1"/>
</dbReference>
<dbReference type="Proteomes" id="UP001501752">
    <property type="component" value="Unassembled WGS sequence"/>
</dbReference>
<reference evidence="2" key="1">
    <citation type="journal article" date="2019" name="Int. J. Syst. Evol. Microbiol.">
        <title>The Global Catalogue of Microorganisms (GCM) 10K type strain sequencing project: providing services to taxonomists for standard genome sequencing and annotation.</title>
        <authorList>
            <consortium name="The Broad Institute Genomics Platform"/>
            <consortium name="The Broad Institute Genome Sequencing Center for Infectious Disease"/>
            <person name="Wu L."/>
            <person name="Ma J."/>
        </authorList>
    </citation>
    <scope>NUCLEOTIDE SEQUENCE [LARGE SCALE GENOMIC DNA]</scope>
    <source>
        <strain evidence="2">JCM 13006</strain>
    </source>
</reference>
<protein>
    <recommendedName>
        <fullName evidence="3">Tetracycline repressor TetR C-terminal domain-containing protein</fullName>
    </recommendedName>
</protein>
<evidence type="ECO:0000313" key="2">
    <source>
        <dbReference type="Proteomes" id="UP001501752"/>
    </source>
</evidence>
<name>A0ABP9DIE8_9ACTN</name>
<evidence type="ECO:0000313" key="1">
    <source>
        <dbReference type="EMBL" id="GAA4843180.1"/>
    </source>
</evidence>
<dbReference type="EMBL" id="BAABIS010000001">
    <property type="protein sequence ID" value="GAA4843180.1"/>
    <property type="molecule type" value="Genomic_DNA"/>
</dbReference>
<comment type="caution">
    <text evidence="1">The sequence shown here is derived from an EMBL/GenBank/DDBJ whole genome shotgun (WGS) entry which is preliminary data.</text>
</comment>